<dbReference type="GeneID" id="95603818"/>
<sequence length="172" mass="18782">MSVDTPRSIVLLRHAKADWNDGSDHERPLADRGRTDAPVAGRKLSDSGIAFDLALCSTAARTRETWKLAVHELPVRPRTVYEERMYEASLGELIALVNETPDTVNNLLLIGHNPGMHALADALAGESEGDALPRMNRSGFPTSAFAVVTFNGSWKSVEHGVGRLVDFWTPHA</sequence>
<dbReference type="PANTHER" id="PTHR47623">
    <property type="entry name" value="OS09G0287300 PROTEIN"/>
    <property type="match status" value="1"/>
</dbReference>
<dbReference type="Proteomes" id="UP001164506">
    <property type="component" value="Chromosome"/>
</dbReference>
<reference evidence="1" key="1">
    <citation type="submission" date="2021-09" db="EMBL/GenBank/DDBJ databases">
        <title>Complete genome sequence and metabolic characterization of Streptomyces tanashiensis DSM 731 the producer of antibacterial Kalafungin and diverse secondary metabolites.</title>
        <authorList>
            <person name="Abbasi M.N."/>
            <person name="Anwar M.N."/>
            <person name="Alam K."/>
            <person name="Shoaib M."/>
            <person name="Lin Z."/>
            <person name="Hayat M."/>
            <person name="Ali M.I."/>
            <person name="Malik H.M.T."/>
            <person name="Ahmed I."/>
            <person name="Li A."/>
            <person name="Hailong Wang H."/>
            <person name="Zhang Y."/>
        </authorList>
    </citation>
    <scope>NUCLEOTIDE SEQUENCE</scope>
    <source>
        <strain evidence="1">Kala</strain>
    </source>
</reference>
<protein>
    <submittedName>
        <fullName evidence="1">Histidine phosphatase family protein</fullName>
    </submittedName>
</protein>
<dbReference type="Pfam" id="PF00300">
    <property type="entry name" value="His_Phos_1"/>
    <property type="match status" value="1"/>
</dbReference>
<dbReference type="Gene3D" id="3.40.50.1240">
    <property type="entry name" value="Phosphoglycerate mutase-like"/>
    <property type="match status" value="1"/>
</dbReference>
<evidence type="ECO:0000313" key="1">
    <source>
        <dbReference type="EMBL" id="UZX24730.1"/>
    </source>
</evidence>
<proteinExistence type="predicted"/>
<dbReference type="InterPro" id="IPR013078">
    <property type="entry name" value="His_Pase_superF_clade-1"/>
</dbReference>
<gene>
    <name evidence="1" type="ORF">LDH80_30270</name>
</gene>
<dbReference type="RefSeq" id="WP_190102791.1">
    <property type="nucleotide sequence ID" value="NZ_BMUH01000003.1"/>
</dbReference>
<dbReference type="CDD" id="cd07067">
    <property type="entry name" value="HP_PGM_like"/>
    <property type="match status" value="1"/>
</dbReference>
<evidence type="ECO:0000313" key="2">
    <source>
        <dbReference type="Proteomes" id="UP001164506"/>
    </source>
</evidence>
<organism evidence="1 2">
    <name type="scientific">Streptomyces tanashiensis</name>
    <dbReference type="NCBI Taxonomy" id="67367"/>
    <lineage>
        <taxon>Bacteria</taxon>
        <taxon>Bacillati</taxon>
        <taxon>Actinomycetota</taxon>
        <taxon>Actinomycetes</taxon>
        <taxon>Kitasatosporales</taxon>
        <taxon>Streptomycetaceae</taxon>
        <taxon>Streptomyces</taxon>
    </lineage>
</organism>
<dbReference type="SUPFAM" id="SSF53254">
    <property type="entry name" value="Phosphoglycerate mutase-like"/>
    <property type="match status" value="1"/>
</dbReference>
<dbReference type="PANTHER" id="PTHR47623:SF1">
    <property type="entry name" value="OS09G0287300 PROTEIN"/>
    <property type="match status" value="1"/>
</dbReference>
<dbReference type="SMART" id="SM00855">
    <property type="entry name" value="PGAM"/>
    <property type="match status" value="1"/>
</dbReference>
<keyword evidence="2" id="KW-1185">Reference proteome</keyword>
<dbReference type="EMBL" id="CP084204">
    <property type="protein sequence ID" value="UZX24730.1"/>
    <property type="molecule type" value="Genomic_DNA"/>
</dbReference>
<name>A0ABY6R598_9ACTN</name>
<accession>A0ABY6R598</accession>
<dbReference type="InterPro" id="IPR029033">
    <property type="entry name" value="His_PPase_superfam"/>
</dbReference>